<feature type="compositionally biased region" description="Basic and acidic residues" evidence="6">
    <location>
        <begin position="318"/>
        <end position="330"/>
    </location>
</feature>
<dbReference type="GO" id="GO:0003677">
    <property type="term" value="F:DNA binding"/>
    <property type="evidence" value="ECO:0007669"/>
    <property type="project" value="UniProtKB-KW"/>
</dbReference>
<reference evidence="7 8" key="1">
    <citation type="submission" date="2019-07" db="EMBL/GenBank/DDBJ databases">
        <title>De Novo Assembly of kiwifruit Actinidia rufa.</title>
        <authorList>
            <person name="Sugita-Konishi S."/>
            <person name="Sato K."/>
            <person name="Mori E."/>
            <person name="Abe Y."/>
            <person name="Kisaki G."/>
            <person name="Hamano K."/>
            <person name="Suezawa K."/>
            <person name="Otani M."/>
            <person name="Fukuda T."/>
            <person name="Manabe T."/>
            <person name="Gomi K."/>
            <person name="Tabuchi M."/>
            <person name="Akimitsu K."/>
            <person name="Kataoka I."/>
        </authorList>
    </citation>
    <scope>NUCLEOTIDE SEQUENCE [LARGE SCALE GENOMIC DNA]</scope>
    <source>
        <strain evidence="8">cv. Fuchu</strain>
    </source>
</reference>
<feature type="region of interest" description="Disordered" evidence="6">
    <location>
        <begin position="289"/>
        <end position="343"/>
    </location>
</feature>
<dbReference type="EMBL" id="BJWL01000015">
    <property type="protein sequence ID" value="GFZ02080.1"/>
    <property type="molecule type" value="Genomic_DNA"/>
</dbReference>
<evidence type="ECO:0000256" key="4">
    <source>
        <dbReference type="ARBA" id="ARBA00023163"/>
    </source>
</evidence>
<organism evidence="7 8">
    <name type="scientific">Actinidia rufa</name>
    <dbReference type="NCBI Taxonomy" id="165716"/>
    <lineage>
        <taxon>Eukaryota</taxon>
        <taxon>Viridiplantae</taxon>
        <taxon>Streptophyta</taxon>
        <taxon>Embryophyta</taxon>
        <taxon>Tracheophyta</taxon>
        <taxon>Spermatophyta</taxon>
        <taxon>Magnoliopsida</taxon>
        <taxon>eudicotyledons</taxon>
        <taxon>Gunneridae</taxon>
        <taxon>Pentapetalae</taxon>
        <taxon>asterids</taxon>
        <taxon>Ericales</taxon>
        <taxon>Actinidiaceae</taxon>
        <taxon>Actinidia</taxon>
    </lineage>
</organism>
<name>A0A7J0FV61_9ERIC</name>
<dbReference type="OrthoDB" id="1588403at2759"/>
<evidence type="ECO:0000256" key="3">
    <source>
        <dbReference type="ARBA" id="ARBA00023125"/>
    </source>
</evidence>
<evidence type="ECO:0000256" key="1">
    <source>
        <dbReference type="ARBA" id="ARBA00004123"/>
    </source>
</evidence>
<feature type="region of interest" description="Disordered" evidence="6">
    <location>
        <begin position="79"/>
        <end position="98"/>
    </location>
</feature>
<protein>
    <submittedName>
        <fullName evidence="7">Uncharacterized protein</fullName>
    </submittedName>
</protein>
<dbReference type="Gene3D" id="2.40.330.10">
    <property type="entry name" value="DNA-binding pseudobarrel domain"/>
    <property type="match status" value="1"/>
</dbReference>
<evidence type="ECO:0000256" key="6">
    <source>
        <dbReference type="SAM" id="MobiDB-lite"/>
    </source>
</evidence>
<evidence type="ECO:0000313" key="8">
    <source>
        <dbReference type="Proteomes" id="UP000585474"/>
    </source>
</evidence>
<proteinExistence type="predicted"/>
<dbReference type="AlphaFoldDB" id="A0A7J0FV61"/>
<dbReference type="GO" id="GO:0005634">
    <property type="term" value="C:nucleus"/>
    <property type="evidence" value="ECO:0007669"/>
    <property type="project" value="UniProtKB-SubCell"/>
</dbReference>
<evidence type="ECO:0000256" key="5">
    <source>
        <dbReference type="ARBA" id="ARBA00023242"/>
    </source>
</evidence>
<keyword evidence="3" id="KW-0238">DNA-binding</keyword>
<evidence type="ECO:0000313" key="7">
    <source>
        <dbReference type="EMBL" id="GFZ02080.1"/>
    </source>
</evidence>
<dbReference type="Proteomes" id="UP000585474">
    <property type="component" value="Unassembled WGS sequence"/>
</dbReference>
<keyword evidence="2" id="KW-0805">Transcription regulation</keyword>
<dbReference type="SUPFAM" id="SSF101936">
    <property type="entry name" value="DNA-binding pseudobarrel domain"/>
    <property type="match status" value="1"/>
</dbReference>
<keyword evidence="8" id="KW-1185">Reference proteome</keyword>
<evidence type="ECO:0000256" key="2">
    <source>
        <dbReference type="ARBA" id="ARBA00023015"/>
    </source>
</evidence>
<sequence>MEATEEEAEAVAEQAEVVTDKVMAEEGVAVMILEVERTVVIYSRQIPCVYRKRNRHDTAFGGMGENPKLKDLLDLEARQEQEETKEAKEGIASSSTNPTERAIDDAPLQFHKAFAVMLSLHQNRDVFNWFPGLIQLHSLKPMDVFRFYRPVNPLYNSHYLIDYVKRSWKGAHVPEFRRENYLFQVKITADSTNVGSLVISKDAVRTHFPAVGIPAETHAKERLYFSDAYKKEWIGEITVSGGKTPSYVLTFGAAFVSAYLLEVEDAIRFYRPVQPLNSRHFLIEILGRGEAGTDPSQSGSPEDDGDGDGDDSGQGGGCRDDGTRGDDNRQGDGQGGGRKGSASGWNYLCGMKKFTRPEQSRSCNWVAVVI</sequence>
<keyword evidence="5" id="KW-0539">Nucleus</keyword>
<accession>A0A7J0FV61</accession>
<dbReference type="InterPro" id="IPR015300">
    <property type="entry name" value="DNA-bd_pseudobarrel_sf"/>
</dbReference>
<comment type="subcellular location">
    <subcellularLocation>
        <location evidence="1">Nucleus</location>
    </subcellularLocation>
</comment>
<comment type="caution">
    <text evidence="7">The sequence shown here is derived from an EMBL/GenBank/DDBJ whole genome shotgun (WGS) entry which is preliminary data.</text>
</comment>
<gene>
    <name evidence="7" type="ORF">Acr_15g0006890</name>
</gene>
<feature type="compositionally biased region" description="Basic and acidic residues" evidence="6">
    <location>
        <begin position="79"/>
        <end position="89"/>
    </location>
</feature>
<keyword evidence="4" id="KW-0804">Transcription</keyword>
<feature type="compositionally biased region" description="Acidic residues" evidence="6">
    <location>
        <begin position="301"/>
        <end position="311"/>
    </location>
</feature>